<gene>
    <name evidence="3" type="ORF">AOXY_G28557</name>
</gene>
<evidence type="ECO:0000256" key="2">
    <source>
        <dbReference type="SAM" id="MobiDB-lite"/>
    </source>
</evidence>
<name>A0AAD8CQ88_ACIOX</name>
<comment type="caution">
    <text evidence="3">The sequence shown here is derived from an EMBL/GenBank/DDBJ whole genome shotgun (WGS) entry which is preliminary data.</text>
</comment>
<proteinExistence type="predicted"/>
<evidence type="ECO:0000256" key="1">
    <source>
        <dbReference type="SAM" id="Coils"/>
    </source>
</evidence>
<sequence>MKGHEKNLAEAKKDLDKAKEEVQAAEEQQEHAERNMKICALTMLIPVVGTIPGGIALICNAVDYDNAVDKEKAARNMVSEHKTTISDHKRRIEACSREIRQKQDDIAETEEKLEGVNEELEMTRRAIKEQTEESTRLHHISE</sequence>
<dbReference type="AlphaFoldDB" id="A0AAD8CQ88"/>
<keyword evidence="1" id="KW-0175">Coiled coil</keyword>
<keyword evidence="4" id="KW-1185">Reference proteome</keyword>
<organism evidence="3 4">
    <name type="scientific">Acipenser oxyrinchus oxyrinchus</name>
    <dbReference type="NCBI Taxonomy" id="40147"/>
    <lineage>
        <taxon>Eukaryota</taxon>
        <taxon>Metazoa</taxon>
        <taxon>Chordata</taxon>
        <taxon>Craniata</taxon>
        <taxon>Vertebrata</taxon>
        <taxon>Euteleostomi</taxon>
        <taxon>Actinopterygii</taxon>
        <taxon>Chondrostei</taxon>
        <taxon>Acipenseriformes</taxon>
        <taxon>Acipenseridae</taxon>
        <taxon>Acipenser</taxon>
    </lineage>
</organism>
<dbReference type="SUPFAM" id="SSF57997">
    <property type="entry name" value="Tropomyosin"/>
    <property type="match status" value="1"/>
</dbReference>
<evidence type="ECO:0000313" key="4">
    <source>
        <dbReference type="Proteomes" id="UP001230051"/>
    </source>
</evidence>
<evidence type="ECO:0000313" key="3">
    <source>
        <dbReference type="EMBL" id="KAK1154581.1"/>
    </source>
</evidence>
<dbReference type="Proteomes" id="UP001230051">
    <property type="component" value="Unassembled WGS sequence"/>
</dbReference>
<feature type="coiled-coil region" evidence="1">
    <location>
        <begin position="85"/>
        <end position="133"/>
    </location>
</feature>
<accession>A0AAD8CQ88</accession>
<protein>
    <submittedName>
        <fullName evidence="3">Uncharacterized protein</fullName>
    </submittedName>
</protein>
<dbReference type="EMBL" id="JAGXEW010000035">
    <property type="protein sequence ID" value="KAK1154581.1"/>
    <property type="molecule type" value="Genomic_DNA"/>
</dbReference>
<feature type="region of interest" description="Disordered" evidence="2">
    <location>
        <begin position="1"/>
        <end position="29"/>
    </location>
</feature>
<reference evidence="3" key="1">
    <citation type="submission" date="2022-02" db="EMBL/GenBank/DDBJ databases">
        <title>Atlantic sturgeon de novo genome assembly.</title>
        <authorList>
            <person name="Stock M."/>
            <person name="Klopp C."/>
            <person name="Guiguen Y."/>
            <person name="Cabau C."/>
            <person name="Parinello H."/>
            <person name="Santidrian Yebra-Pimentel E."/>
            <person name="Kuhl H."/>
            <person name="Dirks R.P."/>
            <person name="Guessner J."/>
            <person name="Wuertz S."/>
            <person name="Du K."/>
            <person name="Schartl M."/>
        </authorList>
    </citation>
    <scope>NUCLEOTIDE SEQUENCE</scope>
    <source>
        <strain evidence="3">STURGEONOMICS-FGT-2020</strain>
        <tissue evidence="3">Whole blood</tissue>
    </source>
</reference>